<dbReference type="InterPro" id="IPR018392">
    <property type="entry name" value="LysM"/>
</dbReference>
<gene>
    <name evidence="3" type="ORF">IAD12_06105</name>
</gene>
<feature type="transmembrane region" description="Helical" evidence="1">
    <location>
        <begin position="20"/>
        <end position="40"/>
    </location>
</feature>
<name>A0A9D1HF69_9FIRM</name>
<keyword evidence="1" id="KW-0472">Membrane</keyword>
<dbReference type="InterPro" id="IPR036779">
    <property type="entry name" value="LysM_dom_sf"/>
</dbReference>
<dbReference type="PROSITE" id="PS51782">
    <property type="entry name" value="LYSM"/>
    <property type="match status" value="1"/>
</dbReference>
<reference evidence="3" key="2">
    <citation type="journal article" date="2021" name="PeerJ">
        <title>Extensive microbial diversity within the chicken gut microbiome revealed by metagenomics and culture.</title>
        <authorList>
            <person name="Gilroy R."/>
            <person name="Ravi A."/>
            <person name="Getino M."/>
            <person name="Pursley I."/>
            <person name="Horton D.L."/>
            <person name="Alikhan N.F."/>
            <person name="Baker D."/>
            <person name="Gharbi K."/>
            <person name="Hall N."/>
            <person name="Watson M."/>
            <person name="Adriaenssens E.M."/>
            <person name="Foster-Nyarko E."/>
            <person name="Jarju S."/>
            <person name="Secka A."/>
            <person name="Antonio M."/>
            <person name="Oren A."/>
            <person name="Chaudhuri R.R."/>
            <person name="La Ragione R."/>
            <person name="Hildebrand F."/>
            <person name="Pallen M.J."/>
        </authorList>
    </citation>
    <scope>NUCLEOTIDE SEQUENCE</scope>
    <source>
        <strain evidence="3">CHK176-22527</strain>
    </source>
</reference>
<dbReference type="Proteomes" id="UP000824159">
    <property type="component" value="Unassembled WGS sequence"/>
</dbReference>
<keyword evidence="1" id="KW-1133">Transmembrane helix</keyword>
<dbReference type="SMART" id="SM00257">
    <property type="entry name" value="LysM"/>
    <property type="match status" value="1"/>
</dbReference>
<dbReference type="AlphaFoldDB" id="A0A9D1HF69"/>
<evidence type="ECO:0000313" key="4">
    <source>
        <dbReference type="Proteomes" id="UP000824159"/>
    </source>
</evidence>
<evidence type="ECO:0000313" key="3">
    <source>
        <dbReference type="EMBL" id="HIT99807.1"/>
    </source>
</evidence>
<proteinExistence type="predicted"/>
<dbReference type="SUPFAM" id="SSF54106">
    <property type="entry name" value="LysM domain"/>
    <property type="match status" value="1"/>
</dbReference>
<sequence length="107" mass="12059">MRSSQRKRKKYRIKSKSRFITSVVIMLGIIISGFSAVTGLNISTALTKPQYEYVHVKSGDTLWNIADRYKNDDTDIREAVFEISEANDGIEASDLYPGMVIAVPEEL</sequence>
<keyword evidence="1" id="KW-0812">Transmembrane</keyword>
<organism evidence="3 4">
    <name type="scientific">Candidatus Allocopromorpha excrementavium</name>
    <dbReference type="NCBI Taxonomy" id="2840741"/>
    <lineage>
        <taxon>Bacteria</taxon>
        <taxon>Bacillati</taxon>
        <taxon>Bacillota</taxon>
        <taxon>Clostridia</taxon>
        <taxon>Eubacteriales</taxon>
        <taxon>Eubacteriaceae</taxon>
        <taxon>Eubacteriaceae incertae sedis</taxon>
        <taxon>Candidatus Allocopromorpha</taxon>
    </lineage>
</organism>
<accession>A0A9D1HF69</accession>
<feature type="domain" description="LysM" evidence="2">
    <location>
        <begin position="52"/>
        <end position="103"/>
    </location>
</feature>
<reference evidence="3" key="1">
    <citation type="submission" date="2020-10" db="EMBL/GenBank/DDBJ databases">
        <authorList>
            <person name="Gilroy R."/>
        </authorList>
    </citation>
    <scope>NUCLEOTIDE SEQUENCE</scope>
    <source>
        <strain evidence="3">CHK176-22527</strain>
    </source>
</reference>
<evidence type="ECO:0000259" key="2">
    <source>
        <dbReference type="PROSITE" id="PS51782"/>
    </source>
</evidence>
<evidence type="ECO:0000256" key="1">
    <source>
        <dbReference type="SAM" id="Phobius"/>
    </source>
</evidence>
<dbReference type="CDD" id="cd00118">
    <property type="entry name" value="LysM"/>
    <property type="match status" value="1"/>
</dbReference>
<comment type="caution">
    <text evidence="3">The sequence shown here is derived from an EMBL/GenBank/DDBJ whole genome shotgun (WGS) entry which is preliminary data.</text>
</comment>
<dbReference type="Gene3D" id="3.10.350.10">
    <property type="entry name" value="LysM domain"/>
    <property type="match status" value="1"/>
</dbReference>
<protein>
    <submittedName>
        <fullName evidence="3">LysM peptidoglycan-binding domain-containing protein</fullName>
    </submittedName>
</protein>
<dbReference type="Pfam" id="PF01476">
    <property type="entry name" value="LysM"/>
    <property type="match status" value="1"/>
</dbReference>
<dbReference type="EMBL" id="DVLX01000077">
    <property type="protein sequence ID" value="HIT99807.1"/>
    <property type="molecule type" value="Genomic_DNA"/>
</dbReference>